<gene>
    <name evidence="7" type="ORF">SCARUB_04115</name>
</gene>
<evidence type="ECO:0000256" key="2">
    <source>
        <dbReference type="ARBA" id="ARBA00022475"/>
    </source>
</evidence>
<evidence type="ECO:0000256" key="4">
    <source>
        <dbReference type="ARBA" id="ARBA00022989"/>
    </source>
</evidence>
<dbReference type="InterPro" id="IPR002797">
    <property type="entry name" value="Polysacc_synth"/>
</dbReference>
<evidence type="ECO:0000256" key="6">
    <source>
        <dbReference type="SAM" id="Phobius"/>
    </source>
</evidence>
<dbReference type="EMBL" id="MAYW01000178">
    <property type="protein sequence ID" value="ODS30772.1"/>
    <property type="molecule type" value="Genomic_DNA"/>
</dbReference>
<feature type="transmembrane region" description="Helical" evidence="6">
    <location>
        <begin position="172"/>
        <end position="195"/>
    </location>
</feature>
<sequence>MTSNSILVSSGYVLSARIGGLIARFAVIYLLSLKLGPEGYGLYTFLIMLLLISSLIGNLGFGYSSVYYLSKNGIKPGIVLGNSIVLAILSGSTMGLLLQLSPLIFVNLFRDVLPEWLVILGVAVPILTLRRYIIDVTNGMQKYKLYFLSITAGWILNGLFVLGLFVLNQLTISTGIITFCVAQVLFLPLIIYLIIKESGEPLRLSFGEMKKQLRYGIPLYFRDTLNQINFKLVYIFIKGFLGSTSLGIYALAAQSVDALLHIPRTGFTVLFPKFSSHKGDKLLLLKRTLIRFVLLFALVLLISSLVFPLIVKLLYGQVYLGSIPVFYILLVGALFMGVTTVIESYLLGEEKQWITLSASFAATVVLVVLGLVLIPEYGLTVAAAVASSASVVYLSVTIFLAIRSGLTQSSSIKLQSIEDI</sequence>
<feature type="transmembrane region" description="Helical" evidence="6">
    <location>
        <begin position="116"/>
        <end position="133"/>
    </location>
</feature>
<dbReference type="Pfam" id="PF01943">
    <property type="entry name" value="Polysacc_synt"/>
    <property type="match status" value="1"/>
</dbReference>
<comment type="caution">
    <text evidence="7">The sequence shown here is derived from an EMBL/GenBank/DDBJ whole genome shotgun (WGS) entry which is preliminary data.</text>
</comment>
<comment type="subcellular location">
    <subcellularLocation>
        <location evidence="1">Cell membrane</location>
        <topology evidence="1">Multi-pass membrane protein</topology>
    </subcellularLocation>
</comment>
<feature type="transmembrane region" description="Helical" evidence="6">
    <location>
        <begin position="12"/>
        <end position="31"/>
    </location>
</feature>
<dbReference type="InterPro" id="IPR050833">
    <property type="entry name" value="Poly_Biosynth_Transport"/>
</dbReference>
<dbReference type="PANTHER" id="PTHR30250:SF11">
    <property type="entry name" value="O-ANTIGEN TRANSPORTER-RELATED"/>
    <property type="match status" value="1"/>
</dbReference>
<dbReference type="GO" id="GO:0005886">
    <property type="term" value="C:plasma membrane"/>
    <property type="evidence" value="ECO:0007669"/>
    <property type="project" value="UniProtKB-SubCell"/>
</dbReference>
<dbReference type="AlphaFoldDB" id="A0A1E3X5D7"/>
<feature type="transmembrane region" description="Helical" evidence="6">
    <location>
        <begin position="288"/>
        <end position="311"/>
    </location>
</feature>
<name>A0A1E3X5D7_9BACT</name>
<feature type="transmembrane region" description="Helical" evidence="6">
    <location>
        <begin position="232"/>
        <end position="252"/>
    </location>
</feature>
<accession>A0A1E3X5D7</accession>
<evidence type="ECO:0000313" key="7">
    <source>
        <dbReference type="EMBL" id="ODS30772.1"/>
    </source>
</evidence>
<reference evidence="7 8" key="1">
    <citation type="submission" date="2016-07" db="EMBL/GenBank/DDBJ databases">
        <title>Draft genome of Scalindua rubra, obtained from a brine-seawater interface in the Red Sea, sheds light on salt adaptation in anammox bacteria.</title>
        <authorList>
            <person name="Speth D.R."/>
            <person name="Lagkouvardos I."/>
            <person name="Wang Y."/>
            <person name="Qian P.-Y."/>
            <person name="Dutilh B.E."/>
            <person name="Jetten M.S."/>
        </authorList>
    </citation>
    <scope>NUCLEOTIDE SEQUENCE [LARGE SCALE GENOMIC DNA]</scope>
    <source>
        <strain evidence="7">BSI-1</strain>
    </source>
</reference>
<feature type="transmembrane region" description="Helical" evidence="6">
    <location>
        <begin position="43"/>
        <end position="66"/>
    </location>
</feature>
<feature type="transmembrane region" description="Helical" evidence="6">
    <location>
        <begin position="380"/>
        <end position="402"/>
    </location>
</feature>
<dbReference type="PANTHER" id="PTHR30250">
    <property type="entry name" value="PST FAMILY PREDICTED COLANIC ACID TRANSPORTER"/>
    <property type="match status" value="1"/>
</dbReference>
<keyword evidence="2" id="KW-1003">Cell membrane</keyword>
<keyword evidence="3 6" id="KW-0812">Transmembrane</keyword>
<feature type="transmembrane region" description="Helical" evidence="6">
    <location>
        <begin position="78"/>
        <end position="104"/>
    </location>
</feature>
<feature type="transmembrane region" description="Helical" evidence="6">
    <location>
        <begin position="323"/>
        <end position="346"/>
    </location>
</feature>
<organism evidence="7 8">
    <name type="scientific">Candidatus Scalindua rubra</name>
    <dbReference type="NCBI Taxonomy" id="1872076"/>
    <lineage>
        <taxon>Bacteria</taxon>
        <taxon>Pseudomonadati</taxon>
        <taxon>Planctomycetota</taxon>
        <taxon>Candidatus Brocadiia</taxon>
        <taxon>Candidatus Brocadiales</taxon>
        <taxon>Candidatus Scalinduaceae</taxon>
        <taxon>Candidatus Scalindua</taxon>
    </lineage>
</organism>
<evidence type="ECO:0000256" key="5">
    <source>
        <dbReference type="ARBA" id="ARBA00023136"/>
    </source>
</evidence>
<feature type="transmembrane region" description="Helical" evidence="6">
    <location>
        <begin position="145"/>
        <end position="166"/>
    </location>
</feature>
<proteinExistence type="predicted"/>
<evidence type="ECO:0000256" key="1">
    <source>
        <dbReference type="ARBA" id="ARBA00004651"/>
    </source>
</evidence>
<evidence type="ECO:0000256" key="3">
    <source>
        <dbReference type="ARBA" id="ARBA00022692"/>
    </source>
</evidence>
<evidence type="ECO:0000313" key="8">
    <source>
        <dbReference type="Proteomes" id="UP000094056"/>
    </source>
</evidence>
<keyword evidence="4 6" id="KW-1133">Transmembrane helix</keyword>
<keyword evidence="5 6" id="KW-0472">Membrane</keyword>
<protein>
    <submittedName>
        <fullName evidence="7">Polysaccharide biosynthesis protein</fullName>
    </submittedName>
</protein>
<feature type="transmembrane region" description="Helical" evidence="6">
    <location>
        <begin position="353"/>
        <end position="374"/>
    </location>
</feature>
<dbReference type="Proteomes" id="UP000094056">
    <property type="component" value="Unassembled WGS sequence"/>
</dbReference>